<proteinExistence type="predicted"/>
<dbReference type="InterPro" id="IPR008894">
    <property type="entry name" value="QdtA_cupin_dom"/>
</dbReference>
<dbReference type="SUPFAM" id="SSF51182">
    <property type="entry name" value="RmlC-like cupins"/>
    <property type="match status" value="1"/>
</dbReference>
<protein>
    <submittedName>
        <fullName evidence="2">WxcM-like, C-terminal</fullName>
    </submittedName>
</protein>
<evidence type="ECO:0000313" key="3">
    <source>
        <dbReference type="Proteomes" id="UP000215355"/>
    </source>
</evidence>
<dbReference type="Proteomes" id="UP000215355">
    <property type="component" value="Chromosome 1"/>
</dbReference>
<evidence type="ECO:0000313" key="2">
    <source>
        <dbReference type="EMBL" id="SNV62661.1"/>
    </source>
</evidence>
<dbReference type="Gene3D" id="2.60.120.10">
    <property type="entry name" value="Jelly Rolls"/>
    <property type="match status" value="1"/>
</dbReference>
<dbReference type="KEGG" id="smiz:4412673_03815"/>
<reference evidence="2 3" key="1">
    <citation type="submission" date="2017-06" db="EMBL/GenBank/DDBJ databases">
        <authorList>
            <consortium name="Pathogen Informatics"/>
        </authorList>
    </citation>
    <scope>NUCLEOTIDE SEQUENCE [LARGE SCALE GENOMIC DNA]</scope>
    <source>
        <strain evidence="2 3">NCTC12149</strain>
    </source>
</reference>
<dbReference type="InterPro" id="IPR014710">
    <property type="entry name" value="RmlC-like_jellyroll"/>
</dbReference>
<evidence type="ECO:0000259" key="1">
    <source>
        <dbReference type="Pfam" id="PF05523"/>
    </source>
</evidence>
<sequence length="144" mass="17137">MFHFIQGGIAKDNRGQIRFVNDFDMKDVERFYVIKNTDLDLIRGWRAHKIEKRWFYVLSGSFLISVVKIDNWHNPSRDLIVEDIILNSMDNRILHLPNGYGTAFRALEEDSQILVFADHTIDHAKYDDFTYDLSYFLNYKIKKD</sequence>
<gene>
    <name evidence="2" type="ORF">SAMEA4412673_03815</name>
</gene>
<organism evidence="2 3">
    <name type="scientific">Sphingobacterium mizutaii</name>
    <dbReference type="NCBI Taxonomy" id="1010"/>
    <lineage>
        <taxon>Bacteria</taxon>
        <taxon>Pseudomonadati</taxon>
        <taxon>Bacteroidota</taxon>
        <taxon>Sphingobacteriia</taxon>
        <taxon>Sphingobacteriales</taxon>
        <taxon>Sphingobacteriaceae</taxon>
        <taxon>Sphingobacterium</taxon>
    </lineage>
</organism>
<dbReference type="AlphaFoldDB" id="A0AAJ4XEI2"/>
<dbReference type="RefSeq" id="WP_093099472.1">
    <property type="nucleotide sequence ID" value="NZ_FNGK01000004.1"/>
</dbReference>
<dbReference type="Pfam" id="PF05523">
    <property type="entry name" value="FdtA"/>
    <property type="match status" value="1"/>
</dbReference>
<accession>A0AAJ4XEI2</accession>
<dbReference type="EMBL" id="LT906468">
    <property type="protein sequence ID" value="SNV62661.1"/>
    <property type="molecule type" value="Genomic_DNA"/>
</dbReference>
<name>A0AAJ4XEI2_9SPHI</name>
<feature type="domain" description="Sugar 3,4-ketoisomerase QdtA cupin" evidence="1">
    <location>
        <begin position="10"/>
        <end position="139"/>
    </location>
</feature>
<dbReference type="InterPro" id="IPR011051">
    <property type="entry name" value="RmlC_Cupin_sf"/>
</dbReference>